<evidence type="ECO:0000313" key="1">
    <source>
        <dbReference type="EMBL" id="GFA97487.1"/>
    </source>
</evidence>
<dbReference type="EMBL" id="BKCJ010525511">
    <property type="protein sequence ID" value="GFA97487.1"/>
    <property type="molecule type" value="Genomic_DNA"/>
</dbReference>
<dbReference type="Gene3D" id="2.40.50.140">
    <property type="entry name" value="Nucleic acid-binding proteins"/>
    <property type="match status" value="1"/>
</dbReference>
<organism evidence="1">
    <name type="scientific">Tanacetum cinerariifolium</name>
    <name type="common">Dalmatian daisy</name>
    <name type="synonym">Chrysanthemum cinerariifolium</name>
    <dbReference type="NCBI Taxonomy" id="118510"/>
    <lineage>
        <taxon>Eukaryota</taxon>
        <taxon>Viridiplantae</taxon>
        <taxon>Streptophyta</taxon>
        <taxon>Embryophyta</taxon>
        <taxon>Tracheophyta</taxon>
        <taxon>Spermatophyta</taxon>
        <taxon>Magnoliopsida</taxon>
        <taxon>eudicotyledons</taxon>
        <taxon>Gunneridae</taxon>
        <taxon>Pentapetalae</taxon>
        <taxon>asterids</taxon>
        <taxon>campanulids</taxon>
        <taxon>Asterales</taxon>
        <taxon>Asteraceae</taxon>
        <taxon>Asteroideae</taxon>
        <taxon>Anthemideae</taxon>
        <taxon>Anthemidinae</taxon>
        <taxon>Tanacetum</taxon>
    </lineage>
</organism>
<comment type="caution">
    <text evidence="1">The sequence shown here is derived from an EMBL/GenBank/DDBJ whole genome shotgun (WGS) entry which is preliminary data.</text>
</comment>
<gene>
    <name evidence="1" type="ORF">Tci_669459</name>
</gene>
<reference evidence="1" key="1">
    <citation type="journal article" date="2019" name="Sci. Rep.">
        <title>Draft genome of Tanacetum cinerariifolium, the natural source of mosquito coil.</title>
        <authorList>
            <person name="Yamashiro T."/>
            <person name="Shiraishi A."/>
            <person name="Satake H."/>
            <person name="Nakayama K."/>
        </authorList>
    </citation>
    <scope>NUCLEOTIDE SEQUENCE</scope>
</reference>
<accession>A0A699KJE6</accession>
<feature type="non-terminal residue" evidence="1">
    <location>
        <position position="1"/>
    </location>
</feature>
<proteinExistence type="predicted"/>
<name>A0A699KJE6_TANCI</name>
<dbReference type="SUPFAM" id="SSF50249">
    <property type="entry name" value="Nucleic acid-binding proteins"/>
    <property type="match status" value="1"/>
</dbReference>
<dbReference type="AlphaFoldDB" id="A0A699KJE6"/>
<sequence length="143" mass="15978">WDVHTITGRYVSMDFIVSDAKLAELGSIELTDNKYLIDVAGYVTNVGQITQQKSGSRTLDFSLASGSGQAIRVTLWEASEMPWLRGKQTTLWSSNAESRLMASGHERDETSNPVVVRNVRKELCRMREVSSVRRVKGLLSIQC</sequence>
<evidence type="ECO:0008006" key="2">
    <source>
        <dbReference type="Google" id="ProtNLM"/>
    </source>
</evidence>
<protein>
    <recommendedName>
        <fullName evidence="2">Replication protein A OB domain-containing protein</fullName>
    </recommendedName>
</protein>
<dbReference type="InterPro" id="IPR012340">
    <property type="entry name" value="NA-bd_OB-fold"/>
</dbReference>